<evidence type="ECO:0000313" key="3">
    <source>
        <dbReference type="Proteomes" id="UP001341840"/>
    </source>
</evidence>
<dbReference type="Proteomes" id="UP001341840">
    <property type="component" value="Unassembled WGS sequence"/>
</dbReference>
<proteinExistence type="predicted"/>
<protein>
    <submittedName>
        <fullName evidence="2">Uncharacterized protein</fullName>
    </submittedName>
</protein>
<feature type="region of interest" description="Disordered" evidence="1">
    <location>
        <begin position="1"/>
        <end position="23"/>
    </location>
</feature>
<name>A0ABU6QU47_9FABA</name>
<evidence type="ECO:0000256" key="1">
    <source>
        <dbReference type="SAM" id="MobiDB-lite"/>
    </source>
</evidence>
<dbReference type="EMBL" id="JASCZI010001434">
    <property type="protein sequence ID" value="MED6114972.1"/>
    <property type="molecule type" value="Genomic_DNA"/>
</dbReference>
<accession>A0ABU6QU47</accession>
<comment type="caution">
    <text evidence="2">The sequence shown here is derived from an EMBL/GenBank/DDBJ whole genome shotgun (WGS) entry which is preliminary data.</text>
</comment>
<evidence type="ECO:0000313" key="2">
    <source>
        <dbReference type="EMBL" id="MED6114972.1"/>
    </source>
</evidence>
<reference evidence="2 3" key="1">
    <citation type="journal article" date="2023" name="Plants (Basel)">
        <title>Bridging the Gap: Combining Genomics and Transcriptomics Approaches to Understand Stylosanthes scabra, an Orphan Legume from the Brazilian Caatinga.</title>
        <authorList>
            <person name="Ferreira-Neto J.R.C."/>
            <person name="da Silva M.D."/>
            <person name="Binneck E."/>
            <person name="de Melo N.F."/>
            <person name="da Silva R.H."/>
            <person name="de Melo A.L.T.M."/>
            <person name="Pandolfi V."/>
            <person name="Bustamante F.O."/>
            <person name="Brasileiro-Vidal A.C."/>
            <person name="Benko-Iseppon A.M."/>
        </authorList>
    </citation>
    <scope>NUCLEOTIDE SEQUENCE [LARGE SCALE GENOMIC DNA]</scope>
    <source>
        <tissue evidence="2">Leaves</tissue>
    </source>
</reference>
<feature type="non-terminal residue" evidence="2">
    <location>
        <position position="1"/>
    </location>
</feature>
<keyword evidence="3" id="KW-1185">Reference proteome</keyword>
<sequence length="111" mass="12366">TTLGVQQVPSPLPPNSHGGFGSVHKATIPFTETVALKLRDSSCSLQGERELHNEFSPIESQLTFLFLISISIKETAKYEESKLPRHTFRLQRSYNTVGRLMPVTPTSEMPP</sequence>
<organism evidence="2 3">
    <name type="scientific">Stylosanthes scabra</name>
    <dbReference type="NCBI Taxonomy" id="79078"/>
    <lineage>
        <taxon>Eukaryota</taxon>
        <taxon>Viridiplantae</taxon>
        <taxon>Streptophyta</taxon>
        <taxon>Embryophyta</taxon>
        <taxon>Tracheophyta</taxon>
        <taxon>Spermatophyta</taxon>
        <taxon>Magnoliopsida</taxon>
        <taxon>eudicotyledons</taxon>
        <taxon>Gunneridae</taxon>
        <taxon>Pentapetalae</taxon>
        <taxon>rosids</taxon>
        <taxon>fabids</taxon>
        <taxon>Fabales</taxon>
        <taxon>Fabaceae</taxon>
        <taxon>Papilionoideae</taxon>
        <taxon>50 kb inversion clade</taxon>
        <taxon>dalbergioids sensu lato</taxon>
        <taxon>Dalbergieae</taxon>
        <taxon>Pterocarpus clade</taxon>
        <taxon>Stylosanthes</taxon>
    </lineage>
</organism>
<gene>
    <name evidence="2" type="ORF">PIB30_085602</name>
</gene>